<dbReference type="RefSeq" id="WP_110255700.1">
    <property type="nucleotide sequence ID" value="NZ_QJKB01000004.1"/>
</dbReference>
<dbReference type="Proteomes" id="UP000247792">
    <property type="component" value="Unassembled WGS sequence"/>
</dbReference>
<dbReference type="PROSITE" id="PS51819">
    <property type="entry name" value="VOC"/>
    <property type="match status" value="2"/>
</dbReference>
<organism evidence="2 3">
    <name type="scientific">Undibacterium pigrum</name>
    <dbReference type="NCBI Taxonomy" id="401470"/>
    <lineage>
        <taxon>Bacteria</taxon>
        <taxon>Pseudomonadati</taxon>
        <taxon>Pseudomonadota</taxon>
        <taxon>Betaproteobacteria</taxon>
        <taxon>Burkholderiales</taxon>
        <taxon>Oxalobacteraceae</taxon>
        <taxon>Undibacterium</taxon>
    </lineage>
</organism>
<dbReference type="InterPro" id="IPR004360">
    <property type="entry name" value="Glyas_Fos-R_dOase_dom"/>
</dbReference>
<dbReference type="CDD" id="cd07247">
    <property type="entry name" value="SgaA_N_like"/>
    <property type="match status" value="2"/>
</dbReference>
<proteinExistence type="predicted"/>
<gene>
    <name evidence="2" type="ORF">DFR42_104149</name>
</gene>
<dbReference type="OrthoDB" id="9792323at2"/>
<keyword evidence="3" id="KW-1185">Reference proteome</keyword>
<dbReference type="PANTHER" id="PTHR33993:SF14">
    <property type="entry name" value="GB|AAF24581.1"/>
    <property type="match status" value="1"/>
</dbReference>
<evidence type="ECO:0000313" key="2">
    <source>
        <dbReference type="EMBL" id="PXX43148.1"/>
    </source>
</evidence>
<dbReference type="SUPFAM" id="SSF54593">
    <property type="entry name" value="Glyoxalase/Bleomycin resistance protein/Dihydroxybiphenyl dioxygenase"/>
    <property type="match status" value="2"/>
</dbReference>
<evidence type="ECO:0000259" key="1">
    <source>
        <dbReference type="PROSITE" id="PS51819"/>
    </source>
</evidence>
<dbReference type="InterPro" id="IPR029068">
    <property type="entry name" value="Glyas_Bleomycin-R_OHBP_Dase"/>
</dbReference>
<dbReference type="AlphaFoldDB" id="A0A318JHL5"/>
<dbReference type="InterPro" id="IPR037523">
    <property type="entry name" value="VOC_core"/>
</dbReference>
<evidence type="ECO:0000313" key="3">
    <source>
        <dbReference type="Proteomes" id="UP000247792"/>
    </source>
</evidence>
<dbReference type="Gene3D" id="3.10.180.10">
    <property type="entry name" value="2,3-Dihydroxybiphenyl 1,2-Dioxygenase, domain 1"/>
    <property type="match status" value="2"/>
</dbReference>
<sequence length="257" mass="27353">MSIVSSHEPGAFCWVELGTSDQNAAKAFYGELFSWTAQDNEMGPGSFYTIFQLEGNDAAAAYTLDAQQQAGVPPHWTIYVSTDNAEATAKRSAELGGEIVMPAFDVYDLGRMAVLKDPTGAFHNIWQPGKNTGVGVQNEPGSFCWGQLNCSDTAKAEAYYKALFGWGANTGSDGGMTYTEWQLNGTPIGGMMDLPPGAMAPSHWLAYFSVEDCNASAAKARSLGAAVYVAPTDIPNTGRFAVLADPQGAVFAIYQQA</sequence>
<dbReference type="PANTHER" id="PTHR33993">
    <property type="entry name" value="GLYOXALASE-RELATED"/>
    <property type="match status" value="1"/>
</dbReference>
<comment type="caution">
    <text evidence="2">The sequence shown here is derived from an EMBL/GenBank/DDBJ whole genome shotgun (WGS) entry which is preliminary data.</text>
</comment>
<dbReference type="InterPro" id="IPR052164">
    <property type="entry name" value="Anthracycline_SecMetBiosynth"/>
</dbReference>
<feature type="domain" description="VOC" evidence="1">
    <location>
        <begin position="142"/>
        <end position="256"/>
    </location>
</feature>
<reference evidence="2 3" key="1">
    <citation type="submission" date="2018-05" db="EMBL/GenBank/DDBJ databases">
        <title>Genomic Encyclopedia of Type Strains, Phase IV (KMG-IV): sequencing the most valuable type-strain genomes for metagenomic binning, comparative biology and taxonomic classification.</title>
        <authorList>
            <person name="Goeker M."/>
        </authorList>
    </citation>
    <scope>NUCLEOTIDE SEQUENCE [LARGE SCALE GENOMIC DNA]</scope>
    <source>
        <strain evidence="2 3">DSM 19792</strain>
    </source>
</reference>
<accession>A0A318JHL5</accession>
<feature type="domain" description="VOC" evidence="1">
    <location>
        <begin position="11"/>
        <end position="128"/>
    </location>
</feature>
<name>A0A318JHL5_9BURK</name>
<dbReference type="Pfam" id="PF00903">
    <property type="entry name" value="Glyoxalase"/>
    <property type="match status" value="2"/>
</dbReference>
<protein>
    <recommendedName>
        <fullName evidence="1">VOC domain-containing protein</fullName>
    </recommendedName>
</protein>
<dbReference type="EMBL" id="QJKB01000004">
    <property type="protein sequence ID" value="PXX43148.1"/>
    <property type="molecule type" value="Genomic_DNA"/>
</dbReference>